<protein>
    <submittedName>
        <fullName evidence="4">NUDIX domain-containing protein</fullName>
    </submittedName>
</protein>
<gene>
    <name evidence="4" type="ORF">GCM10009019_02200</name>
</gene>
<dbReference type="InterPro" id="IPR020084">
    <property type="entry name" value="NUDIX_hydrolase_CS"/>
</dbReference>
<feature type="domain" description="Nudix hydrolase" evidence="3">
    <location>
        <begin position="56"/>
        <end position="186"/>
    </location>
</feature>
<organism evidence="4 5">
    <name type="scientific">Salarchaeum japonicum</name>
    <dbReference type="NCBI Taxonomy" id="555573"/>
    <lineage>
        <taxon>Archaea</taxon>
        <taxon>Methanobacteriati</taxon>
        <taxon>Methanobacteriota</taxon>
        <taxon>Stenosarchaea group</taxon>
        <taxon>Halobacteria</taxon>
        <taxon>Halobacteriales</taxon>
        <taxon>Halobacteriaceae</taxon>
    </lineage>
</organism>
<name>A0AAV3SXN2_9EURY</name>
<dbReference type="PROSITE" id="PS00893">
    <property type="entry name" value="NUDIX_BOX"/>
    <property type="match status" value="1"/>
</dbReference>
<dbReference type="RefSeq" id="WP_227262058.1">
    <property type="nucleotide sequence ID" value="NZ_BAAADU010000002.1"/>
</dbReference>
<proteinExistence type="predicted"/>
<comment type="cofactor">
    <cofactor evidence="1">
        <name>Mg(2+)</name>
        <dbReference type="ChEBI" id="CHEBI:18420"/>
    </cofactor>
</comment>
<evidence type="ECO:0000313" key="4">
    <source>
        <dbReference type="EMBL" id="GAA0643924.1"/>
    </source>
</evidence>
<evidence type="ECO:0000259" key="3">
    <source>
        <dbReference type="PROSITE" id="PS51462"/>
    </source>
</evidence>
<dbReference type="GO" id="GO:0016787">
    <property type="term" value="F:hydrolase activity"/>
    <property type="evidence" value="ECO:0007669"/>
    <property type="project" value="UniProtKB-KW"/>
</dbReference>
<dbReference type="Gene3D" id="3.90.79.10">
    <property type="entry name" value="Nucleoside Triphosphate Pyrophosphohydrolase"/>
    <property type="match status" value="1"/>
</dbReference>
<dbReference type="InterPro" id="IPR015797">
    <property type="entry name" value="NUDIX_hydrolase-like_dom_sf"/>
</dbReference>
<evidence type="ECO:0000256" key="1">
    <source>
        <dbReference type="ARBA" id="ARBA00001946"/>
    </source>
</evidence>
<dbReference type="InterPro" id="IPR020476">
    <property type="entry name" value="Nudix_hydrolase"/>
</dbReference>
<evidence type="ECO:0000313" key="5">
    <source>
        <dbReference type="Proteomes" id="UP001500194"/>
    </source>
</evidence>
<dbReference type="GeneID" id="68572670"/>
<keyword evidence="2" id="KW-0378">Hydrolase</keyword>
<dbReference type="AlphaFoldDB" id="A0AAV3SXN2"/>
<comment type="caution">
    <text evidence="4">The sequence shown here is derived from an EMBL/GenBank/DDBJ whole genome shotgun (WGS) entry which is preliminary data.</text>
</comment>
<keyword evidence="5" id="KW-1185">Reference proteome</keyword>
<dbReference type="PRINTS" id="PR00502">
    <property type="entry name" value="NUDIXFAMILY"/>
</dbReference>
<dbReference type="PANTHER" id="PTHR43046">
    <property type="entry name" value="GDP-MANNOSE MANNOSYL HYDROLASE"/>
    <property type="match status" value="1"/>
</dbReference>
<dbReference type="PROSITE" id="PS51462">
    <property type="entry name" value="NUDIX"/>
    <property type="match status" value="1"/>
</dbReference>
<dbReference type="Proteomes" id="UP001500194">
    <property type="component" value="Unassembled WGS sequence"/>
</dbReference>
<sequence>MPIDDTWFLAQRAEQTAERAYHRISDAHDDFVEFSRTRHVGRERFRTLAERIEKTGAPFGAHTIVYRPSGELLLVRHDGVDLWVLPGGGVETDETYREAAERELDEEAGVDAAYRGLAMLTRITVRSGPYETRGVLPVFAADATDCTEPEISDPDDEISAARWFDDLPDDTRDRDDLEQWRNRVLA</sequence>
<dbReference type="InterPro" id="IPR000086">
    <property type="entry name" value="NUDIX_hydrolase_dom"/>
</dbReference>
<accession>A0AAV3SXN2</accession>
<dbReference type="Pfam" id="PF00293">
    <property type="entry name" value="NUDIX"/>
    <property type="match status" value="1"/>
</dbReference>
<dbReference type="EMBL" id="BAAADU010000002">
    <property type="protein sequence ID" value="GAA0643924.1"/>
    <property type="molecule type" value="Genomic_DNA"/>
</dbReference>
<dbReference type="PANTHER" id="PTHR43046:SF16">
    <property type="entry name" value="ADP-RIBOSE PYROPHOSPHATASE YJHB-RELATED"/>
    <property type="match status" value="1"/>
</dbReference>
<reference evidence="4 5" key="1">
    <citation type="journal article" date="2019" name="Int. J. Syst. Evol. Microbiol.">
        <title>The Global Catalogue of Microorganisms (GCM) 10K type strain sequencing project: providing services to taxonomists for standard genome sequencing and annotation.</title>
        <authorList>
            <consortium name="The Broad Institute Genomics Platform"/>
            <consortium name="The Broad Institute Genome Sequencing Center for Infectious Disease"/>
            <person name="Wu L."/>
            <person name="Ma J."/>
        </authorList>
    </citation>
    <scope>NUCLEOTIDE SEQUENCE [LARGE SCALE GENOMIC DNA]</scope>
    <source>
        <strain evidence="4 5">JCM 16327</strain>
    </source>
</reference>
<dbReference type="SUPFAM" id="SSF55811">
    <property type="entry name" value="Nudix"/>
    <property type="match status" value="1"/>
</dbReference>
<evidence type="ECO:0000256" key="2">
    <source>
        <dbReference type="ARBA" id="ARBA00022801"/>
    </source>
</evidence>
<dbReference type="CDD" id="cd02883">
    <property type="entry name" value="NUDIX_Hydrolase"/>
    <property type="match status" value="1"/>
</dbReference>